<sequence>MNITEIVQQHAKQFPQDVAIIDRYRGRSRCTTYHEFDQAIGRTATMLRQSGLKAGDTVLLFHPMSVELYTALAAILRSGMTAMFVDPSAGWRYIDRCCELLPPQALMASSKAHLLRLVSPTLRRIPRKWSIGRRIPFARPFEKAQSWSDDGFVHDCDAETPALASFTSGSTGLPKATIRTHRFLLAQHQAIEQSFGLAAGQVELVTMPIFVLANLASRVTSVIADGDLRRPSEISPDRILKQIHQHQPNRIAASPAFFNRLLTDCNSNDPRLRSLRQIFTGGGPVPPRLLERFAVTAPAAEVTVVYGSTEAEPISIVAASDTDATDRIAMGQGKGLLVGRPVQSLDVRIMSDHWGQSVGTLSADDFDQLCQPAGAAGEIVVAGPHVLAGYLHGDADAENKFQVGGTCWHRTGDAGYFDHRGRLWLLGRCAARVDDEHGALYPLGVEQAAMRHPCIGQAAMVSHGGERVLVVTLDDANAQPDLASLLKSLAFANVDTIRILKRLPVDRRHHSKIDYPALHQLLAQ</sequence>
<dbReference type="PANTHER" id="PTHR43201:SF5">
    <property type="entry name" value="MEDIUM-CHAIN ACYL-COA LIGASE ACSF2, MITOCHONDRIAL"/>
    <property type="match status" value="1"/>
</dbReference>
<dbReference type="RefSeq" id="WP_068134848.1">
    <property type="nucleotide sequence ID" value="NZ_CP042914.1"/>
</dbReference>
<comment type="similarity">
    <text evidence="1">Belongs to the ATP-dependent AMP-binding enzyme family.</text>
</comment>
<name>A0A5B9QL56_9BACT</name>
<evidence type="ECO:0000259" key="3">
    <source>
        <dbReference type="Pfam" id="PF00501"/>
    </source>
</evidence>
<dbReference type="GO" id="GO:0004467">
    <property type="term" value="F:long-chain fatty acid-CoA ligase activity"/>
    <property type="evidence" value="ECO:0007669"/>
    <property type="project" value="UniProtKB-EC"/>
</dbReference>
<dbReference type="AlphaFoldDB" id="A0A5B9QL56"/>
<dbReference type="Proteomes" id="UP000325286">
    <property type="component" value="Chromosome"/>
</dbReference>
<dbReference type="OrthoDB" id="9803968at2"/>
<proteinExistence type="inferred from homology"/>
<dbReference type="Gene3D" id="3.40.50.12780">
    <property type="entry name" value="N-terminal domain of ligase-like"/>
    <property type="match status" value="1"/>
</dbReference>
<dbReference type="InterPro" id="IPR000873">
    <property type="entry name" value="AMP-dep_synth/lig_dom"/>
</dbReference>
<keyword evidence="5" id="KW-1185">Reference proteome</keyword>
<evidence type="ECO:0000256" key="1">
    <source>
        <dbReference type="ARBA" id="ARBA00006432"/>
    </source>
</evidence>
<evidence type="ECO:0000256" key="2">
    <source>
        <dbReference type="ARBA" id="ARBA00022598"/>
    </source>
</evidence>
<evidence type="ECO:0000313" key="4">
    <source>
        <dbReference type="EMBL" id="QEG38245.1"/>
    </source>
</evidence>
<dbReference type="InterPro" id="IPR042099">
    <property type="entry name" value="ANL_N_sf"/>
</dbReference>
<evidence type="ECO:0000313" key="5">
    <source>
        <dbReference type="Proteomes" id="UP000325286"/>
    </source>
</evidence>
<keyword evidence="2 4" id="KW-0436">Ligase</keyword>
<dbReference type="Pfam" id="PF00501">
    <property type="entry name" value="AMP-binding"/>
    <property type="match status" value="1"/>
</dbReference>
<protein>
    <submittedName>
        <fullName evidence="4">Long-chain-fatty-acid--CoA ligase</fullName>
        <ecNumber evidence="4">6.2.1.3</ecNumber>
    </submittedName>
</protein>
<dbReference type="PANTHER" id="PTHR43201">
    <property type="entry name" value="ACYL-COA SYNTHETASE"/>
    <property type="match status" value="1"/>
</dbReference>
<dbReference type="EC" id="6.2.1.3" evidence="4"/>
<gene>
    <name evidence="4" type="primary">lcfB_1</name>
    <name evidence="4" type="ORF">UC8_02000</name>
</gene>
<reference evidence="4 5" key="1">
    <citation type="submission" date="2019-08" db="EMBL/GenBank/DDBJ databases">
        <title>Deep-cultivation of Planctomycetes and their phenomic and genomic characterization uncovers novel biology.</title>
        <authorList>
            <person name="Wiegand S."/>
            <person name="Jogler M."/>
            <person name="Boedeker C."/>
            <person name="Pinto D."/>
            <person name="Vollmers J."/>
            <person name="Rivas-Marin E."/>
            <person name="Kohn T."/>
            <person name="Peeters S.H."/>
            <person name="Heuer A."/>
            <person name="Rast P."/>
            <person name="Oberbeckmann S."/>
            <person name="Bunk B."/>
            <person name="Jeske O."/>
            <person name="Meyerdierks A."/>
            <person name="Storesund J.E."/>
            <person name="Kallscheuer N."/>
            <person name="Luecker S."/>
            <person name="Lage O.M."/>
            <person name="Pohl T."/>
            <person name="Merkel B.J."/>
            <person name="Hornburger P."/>
            <person name="Mueller R.-W."/>
            <person name="Bruemmer F."/>
            <person name="Labrenz M."/>
            <person name="Spormann A.M."/>
            <person name="Op den Camp H."/>
            <person name="Overmann J."/>
            <person name="Amann R."/>
            <person name="Jetten M.S.M."/>
            <person name="Mascher T."/>
            <person name="Medema M.H."/>
            <person name="Devos D.P."/>
            <person name="Kaster A.-K."/>
            <person name="Ovreas L."/>
            <person name="Rohde M."/>
            <person name="Galperin M.Y."/>
            <person name="Jogler C."/>
        </authorList>
    </citation>
    <scope>NUCLEOTIDE SEQUENCE [LARGE SCALE GENOMIC DNA]</scope>
    <source>
        <strain evidence="4 5">UC8</strain>
    </source>
</reference>
<dbReference type="KEGG" id="rul:UC8_02000"/>
<feature type="domain" description="AMP-dependent synthetase/ligase" evidence="3">
    <location>
        <begin position="8"/>
        <end position="391"/>
    </location>
</feature>
<organism evidence="4 5">
    <name type="scientific">Roseimaritima ulvae</name>
    <dbReference type="NCBI Taxonomy" id="980254"/>
    <lineage>
        <taxon>Bacteria</taxon>
        <taxon>Pseudomonadati</taxon>
        <taxon>Planctomycetota</taxon>
        <taxon>Planctomycetia</taxon>
        <taxon>Pirellulales</taxon>
        <taxon>Pirellulaceae</taxon>
        <taxon>Roseimaritima</taxon>
    </lineage>
</organism>
<dbReference type="EMBL" id="CP042914">
    <property type="protein sequence ID" value="QEG38245.1"/>
    <property type="molecule type" value="Genomic_DNA"/>
</dbReference>
<dbReference type="SUPFAM" id="SSF56801">
    <property type="entry name" value="Acetyl-CoA synthetase-like"/>
    <property type="match status" value="1"/>
</dbReference>
<accession>A0A5B9QL56</accession>
<dbReference type="GO" id="GO:0031956">
    <property type="term" value="F:medium-chain fatty acid-CoA ligase activity"/>
    <property type="evidence" value="ECO:0007669"/>
    <property type="project" value="TreeGrafter"/>
</dbReference>